<feature type="region of interest" description="Disordered" evidence="4">
    <location>
        <begin position="85"/>
        <end position="129"/>
    </location>
</feature>
<reference evidence="6 7" key="1">
    <citation type="submission" date="2018-01" db="EMBL/GenBank/DDBJ databases">
        <title>Genome characterization of the sugarcane-associated fungus Trichoderma ghanense CCMA-1212 and their application in lignocelulose bioconversion.</title>
        <authorList>
            <person name="Steindorff A.S."/>
            <person name="Mendes T.D."/>
            <person name="Vilela E.S.D."/>
            <person name="Rodrigues D.S."/>
            <person name="Formighieri E.F."/>
            <person name="Melo I.S."/>
            <person name="Favaro L.C.L."/>
        </authorList>
    </citation>
    <scope>NUCLEOTIDE SEQUENCE [LARGE SCALE GENOMIC DNA]</scope>
    <source>
        <strain evidence="6 7">CCMA-1212</strain>
    </source>
</reference>
<feature type="compositionally biased region" description="Basic and acidic residues" evidence="4">
    <location>
        <begin position="239"/>
        <end position="251"/>
    </location>
</feature>
<evidence type="ECO:0000256" key="4">
    <source>
        <dbReference type="SAM" id="MobiDB-lite"/>
    </source>
</evidence>
<dbReference type="Pfam" id="PF00505">
    <property type="entry name" value="HMG_box"/>
    <property type="match status" value="1"/>
</dbReference>
<dbReference type="CDD" id="cd01389">
    <property type="entry name" value="HMG-box_ROX1-like"/>
    <property type="match status" value="1"/>
</dbReference>
<protein>
    <recommendedName>
        <fullName evidence="5">HMG box domain-containing protein</fullName>
    </recommendedName>
</protein>
<dbReference type="RefSeq" id="XP_073562011.1">
    <property type="nucleotide sequence ID" value="XM_073699749.1"/>
</dbReference>
<feature type="region of interest" description="Disordered" evidence="4">
    <location>
        <begin position="239"/>
        <end position="272"/>
    </location>
</feature>
<dbReference type="PANTHER" id="PTHR45789">
    <property type="entry name" value="FI18025P1"/>
    <property type="match status" value="1"/>
</dbReference>
<sequence>MGISKNRFHIDICPPDISMEHIKREYGVSKPTILRSHSAFGEANDSTIVSVPYSNQAFISNVLQSTSRYGLETSPLGFSSISLVRRPRARSKSSRPSSSRSRSRCLPSKDRKSGRRTRDSDGKGSSSSLTRPLSVIAAELPHCLVPDAAAFATRTIKQRVEEYNHSGKIKRPLNAFMLYRRSYQNIAKAYCSKDNHQQVSAICGLSWRNLEQQEVKLAFKDLADVERRKHGEAFPEYKYDPLHSKKGDDKNLPLSLPTPDGSDVEPINGHGSVKTSVAKRNRTSAAKYEFSHSDSEGYLNTIDAHQPLQARAFSSYPYWTPPSSHAYPAVYLEEQHTHVDPAPFQTYPPPSDDNRLACRSSPPVVCGLYDDAADHSVGYAEIFIDPSLLPCQPSMVYDISGCSVSVQGQWHPLTAEKSRTETMLSELSMPASSYDAYLRGVGGEWDVEELEELEEPSHFRDWMRQTGA</sequence>
<dbReference type="InterPro" id="IPR051356">
    <property type="entry name" value="SOX/SOX-like_TF"/>
</dbReference>
<organism evidence="6 7">
    <name type="scientific">Trichoderma ghanense</name>
    <dbReference type="NCBI Taxonomy" id="65468"/>
    <lineage>
        <taxon>Eukaryota</taxon>
        <taxon>Fungi</taxon>
        <taxon>Dikarya</taxon>
        <taxon>Ascomycota</taxon>
        <taxon>Pezizomycotina</taxon>
        <taxon>Sordariomycetes</taxon>
        <taxon>Hypocreomycetidae</taxon>
        <taxon>Hypocreales</taxon>
        <taxon>Hypocreaceae</taxon>
        <taxon>Trichoderma</taxon>
    </lineage>
</organism>
<evidence type="ECO:0000313" key="7">
    <source>
        <dbReference type="Proteomes" id="UP001642720"/>
    </source>
</evidence>
<proteinExistence type="predicted"/>
<feature type="domain" description="HMG box" evidence="5">
    <location>
        <begin position="169"/>
        <end position="238"/>
    </location>
</feature>
<name>A0ABY2HBV2_9HYPO</name>
<evidence type="ECO:0000256" key="1">
    <source>
        <dbReference type="ARBA" id="ARBA00023125"/>
    </source>
</evidence>
<evidence type="ECO:0000313" key="6">
    <source>
        <dbReference type="EMBL" id="TFB05810.1"/>
    </source>
</evidence>
<dbReference type="EMBL" id="PPTA01000002">
    <property type="protein sequence ID" value="TFB05810.1"/>
    <property type="molecule type" value="Genomic_DNA"/>
</dbReference>
<dbReference type="PROSITE" id="PS50118">
    <property type="entry name" value="HMG_BOX_2"/>
    <property type="match status" value="1"/>
</dbReference>
<dbReference type="InterPro" id="IPR009071">
    <property type="entry name" value="HMG_box_dom"/>
</dbReference>
<gene>
    <name evidence="6" type="ORF">CCMA1212_002364</name>
</gene>
<evidence type="ECO:0000256" key="2">
    <source>
        <dbReference type="ARBA" id="ARBA00023242"/>
    </source>
</evidence>
<feature type="DNA-binding region" description="HMG box" evidence="3">
    <location>
        <begin position="169"/>
        <end position="238"/>
    </location>
</feature>
<dbReference type="InterPro" id="IPR036910">
    <property type="entry name" value="HMG_box_dom_sf"/>
</dbReference>
<dbReference type="GeneID" id="300574199"/>
<dbReference type="SMART" id="SM00398">
    <property type="entry name" value="HMG"/>
    <property type="match status" value="1"/>
</dbReference>
<comment type="caution">
    <text evidence="6">The sequence shown here is derived from an EMBL/GenBank/DDBJ whole genome shotgun (WGS) entry which is preliminary data.</text>
</comment>
<keyword evidence="1 3" id="KW-0238">DNA-binding</keyword>
<dbReference type="Gene3D" id="1.10.30.10">
    <property type="entry name" value="High mobility group box domain"/>
    <property type="match status" value="1"/>
</dbReference>
<keyword evidence="7" id="KW-1185">Reference proteome</keyword>
<keyword evidence="2 3" id="KW-0539">Nucleus</keyword>
<dbReference type="SUPFAM" id="SSF47095">
    <property type="entry name" value="HMG-box"/>
    <property type="match status" value="1"/>
</dbReference>
<feature type="compositionally biased region" description="Basic and acidic residues" evidence="4">
    <location>
        <begin position="107"/>
        <end position="122"/>
    </location>
</feature>
<evidence type="ECO:0000259" key="5">
    <source>
        <dbReference type="PROSITE" id="PS50118"/>
    </source>
</evidence>
<dbReference type="PANTHER" id="PTHR45789:SF2">
    <property type="entry name" value="FI18025P1"/>
    <property type="match status" value="1"/>
</dbReference>
<accession>A0ABY2HBV2</accession>
<dbReference type="Proteomes" id="UP001642720">
    <property type="component" value="Unassembled WGS sequence"/>
</dbReference>
<evidence type="ECO:0000256" key="3">
    <source>
        <dbReference type="PROSITE-ProRule" id="PRU00267"/>
    </source>
</evidence>